<feature type="region of interest" description="Disordered" evidence="1">
    <location>
        <begin position="204"/>
        <end position="223"/>
    </location>
</feature>
<dbReference type="Proteomes" id="UP000636709">
    <property type="component" value="Unassembled WGS sequence"/>
</dbReference>
<dbReference type="PANTHER" id="PTHR33623:SF14">
    <property type="entry name" value="OS10G0524000 PROTEIN"/>
    <property type="match status" value="1"/>
</dbReference>
<dbReference type="OrthoDB" id="668456at2759"/>
<gene>
    <name evidence="2" type="ORF">HU200_035201</name>
</gene>
<protein>
    <recommendedName>
        <fullName evidence="4">DUF4378 domain-containing protein</fullName>
    </recommendedName>
</protein>
<feature type="compositionally biased region" description="Acidic residues" evidence="1">
    <location>
        <begin position="205"/>
        <end position="214"/>
    </location>
</feature>
<keyword evidence="3" id="KW-1185">Reference proteome</keyword>
<evidence type="ECO:0000313" key="2">
    <source>
        <dbReference type="EMBL" id="KAF8698461.1"/>
    </source>
</evidence>
<evidence type="ECO:0008006" key="4">
    <source>
        <dbReference type="Google" id="ProtNLM"/>
    </source>
</evidence>
<evidence type="ECO:0000313" key="3">
    <source>
        <dbReference type="Proteomes" id="UP000636709"/>
    </source>
</evidence>
<reference evidence="2" key="1">
    <citation type="submission" date="2020-07" db="EMBL/GenBank/DDBJ databases">
        <title>Genome sequence and genetic diversity analysis of an under-domesticated orphan crop, white fonio (Digitaria exilis).</title>
        <authorList>
            <person name="Bennetzen J.L."/>
            <person name="Chen S."/>
            <person name="Ma X."/>
            <person name="Wang X."/>
            <person name="Yssel A.E.J."/>
            <person name="Chaluvadi S.R."/>
            <person name="Johnson M."/>
            <person name="Gangashetty P."/>
            <person name="Hamidou F."/>
            <person name="Sanogo M.D."/>
            <person name="Zwaenepoel A."/>
            <person name="Wallace J."/>
            <person name="Van De Peer Y."/>
            <person name="Van Deynze A."/>
        </authorList>
    </citation>
    <scope>NUCLEOTIDE SEQUENCE</scope>
    <source>
        <tissue evidence="2">Leaves</tissue>
    </source>
</reference>
<feature type="compositionally biased region" description="Basic and acidic residues" evidence="1">
    <location>
        <begin position="278"/>
        <end position="298"/>
    </location>
</feature>
<feature type="compositionally biased region" description="Basic and acidic residues" evidence="1">
    <location>
        <begin position="115"/>
        <end position="125"/>
    </location>
</feature>
<feature type="region of interest" description="Disordered" evidence="1">
    <location>
        <begin position="83"/>
        <end position="132"/>
    </location>
</feature>
<feature type="region of interest" description="Disordered" evidence="1">
    <location>
        <begin position="260"/>
        <end position="298"/>
    </location>
</feature>
<proteinExistence type="predicted"/>
<dbReference type="AlphaFoldDB" id="A0A835ELZ5"/>
<evidence type="ECO:0000256" key="1">
    <source>
        <dbReference type="SAM" id="MobiDB-lite"/>
    </source>
</evidence>
<organism evidence="2 3">
    <name type="scientific">Digitaria exilis</name>
    <dbReference type="NCBI Taxonomy" id="1010633"/>
    <lineage>
        <taxon>Eukaryota</taxon>
        <taxon>Viridiplantae</taxon>
        <taxon>Streptophyta</taxon>
        <taxon>Embryophyta</taxon>
        <taxon>Tracheophyta</taxon>
        <taxon>Spermatophyta</taxon>
        <taxon>Magnoliopsida</taxon>
        <taxon>Liliopsida</taxon>
        <taxon>Poales</taxon>
        <taxon>Poaceae</taxon>
        <taxon>PACMAD clade</taxon>
        <taxon>Panicoideae</taxon>
        <taxon>Panicodae</taxon>
        <taxon>Paniceae</taxon>
        <taxon>Anthephorinae</taxon>
        <taxon>Digitaria</taxon>
    </lineage>
</organism>
<name>A0A835ELZ5_9POAL</name>
<accession>A0A835ELZ5</accession>
<sequence length="442" mass="47951">MAGAGGTPPLRLKDLLELDCDSCSAAGFRCYPRRLGESAPAMRRLLDSPSPSLRWRHTTTSKLLSSSLSRTLSRRLGFFWRRHDDGEDDAAPTGRCSGSESRASSSPTPTTSYDSSRRTGSRCESDSDFSTATTDSMDAATVMATADGDGHEVITTGFVVTSVSHHASIAGRAMMQAMKRGSTSSGSEADDKEEQLSPVAVMDFPFDDDEEGEDAGACSPSPSFSLERLHRRKMHKIRRFRSTEELGPVDLETLLAATSDDANDLADDVPEQRATQRSTEDEARPSSSHRDADVGHEPNEHGVLALLMDAGMDGHVTKRLLLDFFAEMKRRRGGGSMQHHWGEPSAPAGLLLPREEAERLLGDGDVVAAARGWLDGAGSERWGLNDVLRGGRALVAEMDRSRRWMQIGEEEREVGVVVAGMLVDQLVDEVVAWCVGFASVVQ</sequence>
<feature type="compositionally biased region" description="Low complexity" evidence="1">
    <location>
        <begin position="95"/>
        <end position="114"/>
    </location>
</feature>
<comment type="caution">
    <text evidence="2">The sequence shown here is derived from an EMBL/GenBank/DDBJ whole genome shotgun (WGS) entry which is preliminary data.</text>
</comment>
<dbReference type="PANTHER" id="PTHR33623">
    <property type="entry name" value="OS04G0572500 PROTEIN"/>
    <property type="match status" value="1"/>
</dbReference>
<dbReference type="EMBL" id="JACEFO010001864">
    <property type="protein sequence ID" value="KAF8698461.1"/>
    <property type="molecule type" value="Genomic_DNA"/>
</dbReference>